<keyword evidence="8" id="KW-0808">Transferase</keyword>
<dbReference type="PANTHER" id="PTHR46577">
    <property type="entry name" value="HTH-TYPE TRANSCRIPTIONAL REGULATORY PROTEIN GABR"/>
    <property type="match status" value="1"/>
</dbReference>
<proteinExistence type="inferred from homology"/>
<dbReference type="InterPro" id="IPR004839">
    <property type="entry name" value="Aminotransferase_I/II_large"/>
</dbReference>
<sequence>MDQWENARVISLGILDRSSPVPLHEQLAHGLRAAVLSGRVAAGEAVPSTRALAADVGVARGTVVAAYEILAGEGYLLTRPGGTTVVADVVPRAATRPAEAPAAAAPRPATLDLRPGRPGTTGLADAAWRSAWRRASAIDPDDDVDEASGSRALRAEIARHLGRTRGLDVSPGDVIVTAGTSDALLLSLLALPDGGDRRRLRVGVEDPGYPRVRMILRRLGIDAVPVPVRLGAGLDLDALESRSGLAAIVVTPNHHYPLGSRLDAEDRARLLAWAARENVVVIEDDYDSEFPHGRAPLPPLHLLDPARVVLVGSLSKVLTPALRCGWTVATGVVGERLRAARDDLDLPVSLVQQQALARYLADGALARHTARRRREYRHRRRLLLEAFGAVPGVELAATDGGLHAVALLPGREADSERAVVDALATRGITVAALSEYAVGGEEPSPGGARAEIVPAGIVFGYAHPSTVQLWDAVGELIAVLAAHARPGA</sequence>
<dbReference type="InterPro" id="IPR036390">
    <property type="entry name" value="WH_DNA-bd_sf"/>
</dbReference>
<dbReference type="GO" id="GO:0008483">
    <property type="term" value="F:transaminase activity"/>
    <property type="evidence" value="ECO:0007669"/>
    <property type="project" value="UniProtKB-KW"/>
</dbReference>
<dbReference type="PROSITE" id="PS50949">
    <property type="entry name" value="HTH_GNTR"/>
    <property type="match status" value="1"/>
</dbReference>
<feature type="region of interest" description="Disordered" evidence="6">
    <location>
        <begin position="98"/>
        <end position="120"/>
    </location>
</feature>
<dbReference type="InterPro" id="IPR015421">
    <property type="entry name" value="PyrdxlP-dep_Trfase_major"/>
</dbReference>
<evidence type="ECO:0000256" key="1">
    <source>
        <dbReference type="ARBA" id="ARBA00005384"/>
    </source>
</evidence>
<dbReference type="CDD" id="cd07377">
    <property type="entry name" value="WHTH_GntR"/>
    <property type="match status" value="1"/>
</dbReference>
<name>A0ABU0TY86_MICTR</name>
<dbReference type="InterPro" id="IPR036388">
    <property type="entry name" value="WH-like_DNA-bd_sf"/>
</dbReference>
<comment type="caution">
    <text evidence="8">The sequence shown here is derived from an EMBL/GenBank/DDBJ whole genome shotgun (WGS) entry which is preliminary data.</text>
</comment>
<evidence type="ECO:0000256" key="5">
    <source>
        <dbReference type="ARBA" id="ARBA00023163"/>
    </source>
</evidence>
<keyword evidence="3" id="KW-0805">Transcription regulation</keyword>
<dbReference type="SUPFAM" id="SSF53383">
    <property type="entry name" value="PLP-dependent transferases"/>
    <property type="match status" value="1"/>
</dbReference>
<evidence type="ECO:0000256" key="2">
    <source>
        <dbReference type="ARBA" id="ARBA00022898"/>
    </source>
</evidence>
<keyword evidence="2" id="KW-0663">Pyridoxal phosphate</keyword>
<dbReference type="CDD" id="cd00609">
    <property type="entry name" value="AAT_like"/>
    <property type="match status" value="1"/>
</dbReference>
<dbReference type="InterPro" id="IPR000524">
    <property type="entry name" value="Tscrpt_reg_HTH_GntR"/>
</dbReference>
<evidence type="ECO:0000259" key="7">
    <source>
        <dbReference type="PROSITE" id="PS50949"/>
    </source>
</evidence>
<accession>A0ABU0TY86</accession>
<evidence type="ECO:0000313" key="9">
    <source>
        <dbReference type="Proteomes" id="UP001226691"/>
    </source>
</evidence>
<dbReference type="InterPro" id="IPR015424">
    <property type="entry name" value="PyrdxlP-dep_Trfase"/>
</dbReference>
<evidence type="ECO:0000256" key="6">
    <source>
        <dbReference type="SAM" id="MobiDB-lite"/>
    </source>
</evidence>
<dbReference type="Gene3D" id="3.40.640.10">
    <property type="entry name" value="Type I PLP-dependent aspartate aminotransferase-like (Major domain)"/>
    <property type="match status" value="1"/>
</dbReference>
<keyword evidence="8" id="KW-0032">Aminotransferase</keyword>
<dbReference type="Gene3D" id="1.10.10.10">
    <property type="entry name" value="Winged helix-like DNA-binding domain superfamily/Winged helix DNA-binding domain"/>
    <property type="match status" value="1"/>
</dbReference>
<feature type="compositionally biased region" description="Low complexity" evidence="6">
    <location>
        <begin position="98"/>
        <end position="110"/>
    </location>
</feature>
<dbReference type="Pfam" id="PF00392">
    <property type="entry name" value="GntR"/>
    <property type="match status" value="1"/>
</dbReference>
<keyword evidence="9" id="KW-1185">Reference proteome</keyword>
<keyword evidence="4" id="KW-0238">DNA-binding</keyword>
<organism evidence="8 9">
    <name type="scientific">Microbacterium trichothecenolyticum</name>
    <name type="common">Aureobacterium trichothecenolyticum</name>
    <dbReference type="NCBI Taxonomy" id="69370"/>
    <lineage>
        <taxon>Bacteria</taxon>
        <taxon>Bacillati</taxon>
        <taxon>Actinomycetota</taxon>
        <taxon>Actinomycetes</taxon>
        <taxon>Micrococcales</taxon>
        <taxon>Microbacteriaceae</taxon>
        <taxon>Microbacterium</taxon>
    </lineage>
</organism>
<dbReference type="Proteomes" id="UP001226691">
    <property type="component" value="Unassembled WGS sequence"/>
</dbReference>
<feature type="domain" description="HTH gntR-type" evidence="7">
    <location>
        <begin position="21"/>
        <end position="89"/>
    </location>
</feature>
<keyword evidence="5" id="KW-0804">Transcription</keyword>
<reference evidence="8 9" key="1">
    <citation type="submission" date="2023-07" db="EMBL/GenBank/DDBJ databases">
        <title>Functional and genomic diversity of the sorghum phyllosphere microbiome.</title>
        <authorList>
            <person name="Shade A."/>
        </authorList>
    </citation>
    <scope>NUCLEOTIDE SEQUENCE [LARGE SCALE GENOMIC DNA]</scope>
    <source>
        <strain evidence="8 9">SORGH_AS_1207</strain>
    </source>
</reference>
<evidence type="ECO:0000313" key="8">
    <source>
        <dbReference type="EMBL" id="MDQ1124604.1"/>
    </source>
</evidence>
<evidence type="ECO:0000256" key="4">
    <source>
        <dbReference type="ARBA" id="ARBA00023125"/>
    </source>
</evidence>
<dbReference type="SMART" id="SM00345">
    <property type="entry name" value="HTH_GNTR"/>
    <property type="match status" value="1"/>
</dbReference>
<gene>
    <name evidence="8" type="ORF">QE412_003177</name>
</gene>
<dbReference type="PANTHER" id="PTHR46577:SF1">
    <property type="entry name" value="HTH-TYPE TRANSCRIPTIONAL REGULATORY PROTEIN GABR"/>
    <property type="match status" value="1"/>
</dbReference>
<dbReference type="SUPFAM" id="SSF46785">
    <property type="entry name" value="Winged helix' DNA-binding domain"/>
    <property type="match status" value="1"/>
</dbReference>
<comment type="similarity">
    <text evidence="1">In the C-terminal section; belongs to the class-I pyridoxal-phosphate-dependent aminotransferase family.</text>
</comment>
<protein>
    <submittedName>
        <fullName evidence="8">GntR family transcriptional regulator/MocR family aminotransferase</fullName>
    </submittedName>
</protein>
<dbReference type="InterPro" id="IPR051446">
    <property type="entry name" value="HTH_trans_reg/aminotransferase"/>
</dbReference>
<dbReference type="Pfam" id="PF00155">
    <property type="entry name" value="Aminotran_1_2"/>
    <property type="match status" value="1"/>
</dbReference>
<evidence type="ECO:0000256" key="3">
    <source>
        <dbReference type="ARBA" id="ARBA00023015"/>
    </source>
</evidence>
<dbReference type="EMBL" id="JAUTBF010000001">
    <property type="protein sequence ID" value="MDQ1124604.1"/>
    <property type="molecule type" value="Genomic_DNA"/>
</dbReference>